<accession>A0A1U7LJG7</accession>
<reference evidence="1 2" key="1">
    <citation type="submission" date="2016-04" db="EMBL/GenBank/DDBJ databases">
        <title>Evolutionary innovation and constraint leading to complex multicellularity in the Ascomycota.</title>
        <authorList>
            <person name="Cisse O."/>
            <person name="Nguyen A."/>
            <person name="Hewitt D.A."/>
            <person name="Jedd G."/>
            <person name="Stajich J.E."/>
        </authorList>
    </citation>
    <scope>NUCLEOTIDE SEQUENCE [LARGE SCALE GENOMIC DNA]</scope>
    <source>
        <strain evidence="1 2">DAH-3</strain>
    </source>
</reference>
<sequence length="104" mass="11702">MKLFGNEAPFAGTPLSQIVNENQMAEAIMVHLIEYAPPNPQSTVVTYALDHIAIYHDLVTAVVSTAIEQSDERERHQHTLFQAQKNDAFIKSSMLNILTQDKKH</sequence>
<proteinExistence type="predicted"/>
<keyword evidence="2" id="KW-1185">Reference proteome</keyword>
<dbReference type="AlphaFoldDB" id="A0A1U7LJG7"/>
<evidence type="ECO:0000313" key="1">
    <source>
        <dbReference type="EMBL" id="OLL22692.1"/>
    </source>
</evidence>
<gene>
    <name evidence="1" type="ORF">NEOLI_003102</name>
</gene>
<protein>
    <submittedName>
        <fullName evidence="1">Uncharacterized protein</fullName>
    </submittedName>
</protein>
<evidence type="ECO:0000313" key="2">
    <source>
        <dbReference type="Proteomes" id="UP000186594"/>
    </source>
</evidence>
<organism evidence="1 2">
    <name type="scientific">Neolecta irregularis (strain DAH-3)</name>
    <dbReference type="NCBI Taxonomy" id="1198029"/>
    <lineage>
        <taxon>Eukaryota</taxon>
        <taxon>Fungi</taxon>
        <taxon>Dikarya</taxon>
        <taxon>Ascomycota</taxon>
        <taxon>Taphrinomycotina</taxon>
        <taxon>Neolectales</taxon>
        <taxon>Neolectaceae</taxon>
        <taxon>Neolecta</taxon>
    </lineage>
</organism>
<comment type="caution">
    <text evidence="1">The sequence shown here is derived from an EMBL/GenBank/DDBJ whole genome shotgun (WGS) entry which is preliminary data.</text>
</comment>
<name>A0A1U7LJG7_NEOID</name>
<dbReference type="Proteomes" id="UP000186594">
    <property type="component" value="Unassembled WGS sequence"/>
</dbReference>
<dbReference type="EMBL" id="LXFE01002939">
    <property type="protein sequence ID" value="OLL22692.1"/>
    <property type="molecule type" value="Genomic_DNA"/>
</dbReference>